<proteinExistence type="predicted"/>
<evidence type="ECO:0000313" key="2">
    <source>
        <dbReference type="EMBL" id="PUZ56892.1"/>
    </source>
</evidence>
<accession>A0A2T7DMT7</accession>
<dbReference type="Gramene" id="PUZ56892">
    <property type="protein sequence ID" value="PUZ56892"/>
    <property type="gene ID" value="GQ55_5G381200"/>
</dbReference>
<feature type="compositionally biased region" description="Polar residues" evidence="1">
    <location>
        <begin position="78"/>
        <end position="88"/>
    </location>
</feature>
<evidence type="ECO:0000313" key="3">
    <source>
        <dbReference type="Proteomes" id="UP000244336"/>
    </source>
</evidence>
<dbReference type="Proteomes" id="UP000244336">
    <property type="component" value="Chromosome 5"/>
</dbReference>
<name>A0A2T7DMT7_9POAL</name>
<evidence type="ECO:0000256" key="1">
    <source>
        <dbReference type="SAM" id="MobiDB-lite"/>
    </source>
</evidence>
<protein>
    <submittedName>
        <fullName evidence="2">Uncharacterized protein</fullName>
    </submittedName>
</protein>
<keyword evidence="3" id="KW-1185">Reference proteome</keyword>
<sequence>MEELAVKLTGKTKTKGNACCRSAAGFAHPCWSSDALSPSLFLTKIPTTFAPTHRPVSTSTDPLHLPSLFPKPSGLMTRRNTNDLNTESSSRHGHEP</sequence>
<dbReference type="EMBL" id="CM009753">
    <property type="protein sequence ID" value="PUZ56892.1"/>
    <property type="molecule type" value="Genomic_DNA"/>
</dbReference>
<feature type="region of interest" description="Disordered" evidence="1">
    <location>
        <begin position="53"/>
        <end position="96"/>
    </location>
</feature>
<organism evidence="2 3">
    <name type="scientific">Panicum hallii var. hallii</name>
    <dbReference type="NCBI Taxonomy" id="1504633"/>
    <lineage>
        <taxon>Eukaryota</taxon>
        <taxon>Viridiplantae</taxon>
        <taxon>Streptophyta</taxon>
        <taxon>Embryophyta</taxon>
        <taxon>Tracheophyta</taxon>
        <taxon>Spermatophyta</taxon>
        <taxon>Magnoliopsida</taxon>
        <taxon>Liliopsida</taxon>
        <taxon>Poales</taxon>
        <taxon>Poaceae</taxon>
        <taxon>PACMAD clade</taxon>
        <taxon>Panicoideae</taxon>
        <taxon>Panicodae</taxon>
        <taxon>Paniceae</taxon>
        <taxon>Panicinae</taxon>
        <taxon>Panicum</taxon>
        <taxon>Panicum sect. Panicum</taxon>
    </lineage>
</organism>
<reference evidence="2 3" key="1">
    <citation type="submission" date="2018-04" db="EMBL/GenBank/DDBJ databases">
        <title>WGS assembly of Panicum hallii var. hallii HAL2.</title>
        <authorList>
            <person name="Lovell J."/>
            <person name="Jenkins J."/>
            <person name="Lowry D."/>
            <person name="Mamidi S."/>
            <person name="Sreedasyam A."/>
            <person name="Weng X."/>
            <person name="Barry K."/>
            <person name="Bonette J."/>
            <person name="Campitelli B."/>
            <person name="Daum C."/>
            <person name="Gordon S."/>
            <person name="Gould B."/>
            <person name="Lipzen A."/>
            <person name="MacQueen A."/>
            <person name="Palacio-Mejia J."/>
            <person name="Plott C."/>
            <person name="Shakirov E."/>
            <person name="Shu S."/>
            <person name="Yoshinaga Y."/>
            <person name="Zane M."/>
            <person name="Rokhsar D."/>
            <person name="Grimwood J."/>
            <person name="Schmutz J."/>
            <person name="Juenger T."/>
        </authorList>
    </citation>
    <scope>NUCLEOTIDE SEQUENCE [LARGE SCALE GENOMIC DNA]</scope>
    <source>
        <strain evidence="3">cv. HAL2</strain>
    </source>
</reference>
<dbReference type="AlphaFoldDB" id="A0A2T7DMT7"/>
<gene>
    <name evidence="2" type="ORF">GQ55_5G381200</name>
</gene>